<dbReference type="InterPro" id="IPR050953">
    <property type="entry name" value="N4_N6_ade-DNA_methylase"/>
</dbReference>
<dbReference type="EC" id="2.1.1.72" evidence="1"/>
<dbReference type="InterPro" id="IPR029063">
    <property type="entry name" value="SAM-dependent_MTases_sf"/>
</dbReference>
<dbReference type="Gene3D" id="3.40.50.150">
    <property type="entry name" value="Vaccinia Virus protein VP39"/>
    <property type="match status" value="1"/>
</dbReference>
<dbReference type="Proteomes" id="UP000034954">
    <property type="component" value="Unassembled WGS sequence"/>
</dbReference>
<keyword evidence="9" id="KW-1185">Reference proteome</keyword>
<dbReference type="GO" id="GO:0032259">
    <property type="term" value="P:methylation"/>
    <property type="evidence" value="ECO:0007669"/>
    <property type="project" value="UniProtKB-KW"/>
</dbReference>
<dbReference type="PATRIC" id="fig|380242.3.peg.2990"/>
<evidence type="ECO:0000256" key="5">
    <source>
        <dbReference type="ARBA" id="ARBA00047942"/>
    </source>
</evidence>
<evidence type="ECO:0000313" key="9">
    <source>
        <dbReference type="Proteomes" id="UP000034954"/>
    </source>
</evidence>
<evidence type="ECO:0000259" key="7">
    <source>
        <dbReference type="Pfam" id="PF07669"/>
    </source>
</evidence>
<evidence type="ECO:0000256" key="6">
    <source>
        <dbReference type="SAM" id="Coils"/>
    </source>
</evidence>
<keyword evidence="2" id="KW-0489">Methyltransferase</keyword>
<evidence type="ECO:0000256" key="4">
    <source>
        <dbReference type="ARBA" id="ARBA00022691"/>
    </source>
</evidence>
<evidence type="ECO:0000313" key="8">
    <source>
        <dbReference type="EMBL" id="KKO18890.1"/>
    </source>
</evidence>
<dbReference type="PRINTS" id="PR00507">
    <property type="entry name" value="N12N6MTFRASE"/>
</dbReference>
<dbReference type="InterPro" id="IPR011639">
    <property type="entry name" value="MethylTrfase_TaqI-like_dom"/>
</dbReference>
<feature type="coiled-coil region" evidence="6">
    <location>
        <begin position="75"/>
        <end position="102"/>
    </location>
</feature>
<dbReference type="PANTHER" id="PTHR33841">
    <property type="entry name" value="DNA METHYLTRANSFERASE YEEA-RELATED"/>
    <property type="match status" value="1"/>
</dbReference>
<proteinExistence type="predicted"/>
<dbReference type="GO" id="GO:0009007">
    <property type="term" value="F:site-specific DNA-methyltransferase (adenine-specific) activity"/>
    <property type="evidence" value="ECO:0007669"/>
    <property type="project" value="UniProtKB-EC"/>
</dbReference>
<dbReference type="EMBL" id="LAQJ01000230">
    <property type="protein sequence ID" value="KKO18890.1"/>
    <property type="molecule type" value="Genomic_DNA"/>
</dbReference>
<keyword evidence="3" id="KW-0808">Transferase</keyword>
<evidence type="ECO:0000256" key="2">
    <source>
        <dbReference type="ARBA" id="ARBA00022603"/>
    </source>
</evidence>
<dbReference type="GO" id="GO:0003676">
    <property type="term" value="F:nucleic acid binding"/>
    <property type="evidence" value="ECO:0007669"/>
    <property type="project" value="InterPro"/>
</dbReference>
<keyword evidence="4" id="KW-0949">S-adenosyl-L-methionine</keyword>
<accession>A0A0M2UTE8</accession>
<keyword evidence="6" id="KW-0175">Coiled coil</keyword>
<organism evidence="8 9">
    <name type="scientific">Candidatus Brocadia fulgida</name>
    <dbReference type="NCBI Taxonomy" id="380242"/>
    <lineage>
        <taxon>Bacteria</taxon>
        <taxon>Pseudomonadati</taxon>
        <taxon>Planctomycetota</taxon>
        <taxon>Candidatus Brocadiia</taxon>
        <taxon>Candidatus Brocadiales</taxon>
        <taxon>Candidatus Brocadiaceae</taxon>
        <taxon>Candidatus Brocadia</taxon>
    </lineage>
</organism>
<reference evidence="8 9" key="1">
    <citation type="journal article" date="2013" name="BMC Microbiol.">
        <title>Identification of the type II cytochrome c maturation pathway in anammox bacteria by comparative genomics.</title>
        <authorList>
            <person name="Ferousi C."/>
            <person name="Speth D.R."/>
            <person name="Reimann J."/>
            <person name="Op den Camp H.J."/>
            <person name="Allen J.W."/>
            <person name="Keltjens J.T."/>
            <person name="Jetten M.S."/>
        </authorList>
    </citation>
    <scope>NUCLEOTIDE SEQUENCE [LARGE SCALE GENOMIC DNA]</scope>
    <source>
        <strain evidence="8">RU1</strain>
    </source>
</reference>
<comment type="catalytic activity">
    <reaction evidence="5">
        <text>a 2'-deoxyadenosine in DNA + S-adenosyl-L-methionine = an N(6)-methyl-2'-deoxyadenosine in DNA + S-adenosyl-L-homocysteine + H(+)</text>
        <dbReference type="Rhea" id="RHEA:15197"/>
        <dbReference type="Rhea" id="RHEA-COMP:12418"/>
        <dbReference type="Rhea" id="RHEA-COMP:12419"/>
        <dbReference type="ChEBI" id="CHEBI:15378"/>
        <dbReference type="ChEBI" id="CHEBI:57856"/>
        <dbReference type="ChEBI" id="CHEBI:59789"/>
        <dbReference type="ChEBI" id="CHEBI:90615"/>
        <dbReference type="ChEBI" id="CHEBI:90616"/>
        <dbReference type="EC" id="2.1.1.72"/>
    </reaction>
</comment>
<dbReference type="InterPro" id="IPR002052">
    <property type="entry name" value="DNA_methylase_N6_adenine_CS"/>
</dbReference>
<dbReference type="PROSITE" id="PS00092">
    <property type="entry name" value="N6_MTASE"/>
    <property type="match status" value="1"/>
</dbReference>
<evidence type="ECO:0000256" key="1">
    <source>
        <dbReference type="ARBA" id="ARBA00011900"/>
    </source>
</evidence>
<dbReference type="GO" id="GO:0006304">
    <property type="term" value="P:DNA modification"/>
    <property type="evidence" value="ECO:0007669"/>
    <property type="project" value="InterPro"/>
</dbReference>
<sequence length="488" mass="57116">MPDIDFNIRAGNTLVGFTALEQIKKAITTEKHGQAPQKRLLQQEDLDTMKRIEEKAQDIDSLFALFRQQQTELGGEVTTADKQELRKRLKALEDELNRYLASEYGISQNHFKSKPPYEKKFSEWLASHKPFHWFIEFHAIMKNGGFDVIIGNPPYVKYSKVKDDYTIKGYKTENCGNLYAFVMERSLSLIRKQGRCGLIIPIASVSTNGMSELQQLYDDYIQWHSHYATRPGKLFMGVDMNLTISLLTHFDKHKHCTSYSTFYYRWSNGTITDRDSLFQRLQYIELPSNVKLANKYPKLGSSVELKIIRQMLSKGQKIENYYDRNGKILYYHSGGRYWRKALPQKLSSHYKPVTISEKTFEACFCLLNSQLFYWYWIINSNCMDVVEREVFKLPVFNLTDVNSEDFYKLMNGLLSQYSTSTTIRPRRGEIINTDEINFDVQKSKPIIDEIDRVLARHYGFTDDELDYIINYDIKYRMGRVALENDESS</sequence>
<gene>
    <name evidence="8" type="ORF">BROFUL_02405</name>
</gene>
<comment type="caution">
    <text evidence="8">The sequence shown here is derived from an EMBL/GenBank/DDBJ whole genome shotgun (WGS) entry which is preliminary data.</text>
</comment>
<dbReference type="SUPFAM" id="SSF53335">
    <property type="entry name" value="S-adenosyl-L-methionine-dependent methyltransferases"/>
    <property type="match status" value="1"/>
</dbReference>
<protein>
    <recommendedName>
        <fullName evidence="1">site-specific DNA-methyltransferase (adenine-specific)</fullName>
        <ecNumber evidence="1">2.1.1.72</ecNumber>
    </recommendedName>
</protein>
<dbReference type="PANTHER" id="PTHR33841:SF1">
    <property type="entry name" value="DNA METHYLTRANSFERASE A"/>
    <property type="match status" value="1"/>
</dbReference>
<evidence type="ECO:0000256" key="3">
    <source>
        <dbReference type="ARBA" id="ARBA00022679"/>
    </source>
</evidence>
<name>A0A0M2UTE8_9BACT</name>
<feature type="domain" description="Type II methyltransferase M.TaqI-like" evidence="7">
    <location>
        <begin position="114"/>
        <end position="216"/>
    </location>
</feature>
<dbReference type="Pfam" id="PF07669">
    <property type="entry name" value="Eco57I"/>
    <property type="match status" value="1"/>
</dbReference>
<dbReference type="AlphaFoldDB" id="A0A0M2UTE8"/>